<name>A0AAN6Q3G5_9PEZI</name>
<evidence type="ECO:0000313" key="2">
    <source>
        <dbReference type="Proteomes" id="UP001305647"/>
    </source>
</evidence>
<reference evidence="1" key="1">
    <citation type="journal article" date="2023" name="Mol. Phylogenet. Evol.">
        <title>Genome-scale phylogeny and comparative genomics of the fungal order Sordariales.</title>
        <authorList>
            <person name="Hensen N."/>
            <person name="Bonometti L."/>
            <person name="Westerberg I."/>
            <person name="Brannstrom I.O."/>
            <person name="Guillou S."/>
            <person name="Cros-Aarteil S."/>
            <person name="Calhoun S."/>
            <person name="Haridas S."/>
            <person name="Kuo A."/>
            <person name="Mondo S."/>
            <person name="Pangilinan J."/>
            <person name="Riley R."/>
            <person name="LaButti K."/>
            <person name="Andreopoulos B."/>
            <person name="Lipzen A."/>
            <person name="Chen C."/>
            <person name="Yan M."/>
            <person name="Daum C."/>
            <person name="Ng V."/>
            <person name="Clum A."/>
            <person name="Steindorff A."/>
            <person name="Ohm R.A."/>
            <person name="Martin F."/>
            <person name="Silar P."/>
            <person name="Natvig D.O."/>
            <person name="Lalanne C."/>
            <person name="Gautier V."/>
            <person name="Ament-Velasquez S.L."/>
            <person name="Kruys A."/>
            <person name="Hutchinson M.I."/>
            <person name="Powell A.J."/>
            <person name="Barry K."/>
            <person name="Miller A.N."/>
            <person name="Grigoriev I.V."/>
            <person name="Debuchy R."/>
            <person name="Gladieux P."/>
            <person name="Hiltunen Thoren M."/>
            <person name="Johannesson H."/>
        </authorList>
    </citation>
    <scope>NUCLEOTIDE SEQUENCE</scope>
    <source>
        <strain evidence="1">CBS 757.83</strain>
    </source>
</reference>
<accession>A0AAN6Q3G5</accession>
<comment type="caution">
    <text evidence="1">The sequence shown here is derived from an EMBL/GenBank/DDBJ whole genome shotgun (WGS) entry which is preliminary data.</text>
</comment>
<reference evidence="1" key="2">
    <citation type="submission" date="2023-05" db="EMBL/GenBank/DDBJ databases">
        <authorList>
            <consortium name="Lawrence Berkeley National Laboratory"/>
            <person name="Steindorff A."/>
            <person name="Hensen N."/>
            <person name="Bonometti L."/>
            <person name="Westerberg I."/>
            <person name="Brannstrom I.O."/>
            <person name="Guillou S."/>
            <person name="Cros-Aarteil S."/>
            <person name="Calhoun S."/>
            <person name="Haridas S."/>
            <person name="Kuo A."/>
            <person name="Mondo S."/>
            <person name="Pangilinan J."/>
            <person name="Riley R."/>
            <person name="Labutti K."/>
            <person name="Andreopoulos B."/>
            <person name="Lipzen A."/>
            <person name="Chen C."/>
            <person name="Yanf M."/>
            <person name="Daum C."/>
            <person name="Ng V."/>
            <person name="Clum A."/>
            <person name="Ohm R."/>
            <person name="Martin F."/>
            <person name="Silar P."/>
            <person name="Natvig D."/>
            <person name="Lalanne C."/>
            <person name="Gautier V."/>
            <person name="Ament-Velasquez S.L."/>
            <person name="Kruys A."/>
            <person name="Hutchinson M.I."/>
            <person name="Powell A.J."/>
            <person name="Barry K."/>
            <person name="Miller A.N."/>
            <person name="Grigoriev I.V."/>
            <person name="Debuchy R."/>
            <person name="Gladieux P."/>
            <person name="Thoren M.H."/>
            <person name="Johannesson H."/>
        </authorList>
    </citation>
    <scope>NUCLEOTIDE SEQUENCE</scope>
    <source>
        <strain evidence="1">CBS 757.83</strain>
    </source>
</reference>
<proteinExistence type="predicted"/>
<evidence type="ECO:0000313" key="1">
    <source>
        <dbReference type="EMBL" id="KAK4102141.1"/>
    </source>
</evidence>
<keyword evidence="2" id="KW-1185">Reference proteome</keyword>
<protein>
    <submittedName>
        <fullName evidence="1">Uncharacterized protein</fullName>
    </submittedName>
</protein>
<dbReference type="EMBL" id="MU863632">
    <property type="protein sequence ID" value="KAK4102141.1"/>
    <property type="molecule type" value="Genomic_DNA"/>
</dbReference>
<organism evidence="1 2">
    <name type="scientific">Parathielavia hyrcaniae</name>
    <dbReference type="NCBI Taxonomy" id="113614"/>
    <lineage>
        <taxon>Eukaryota</taxon>
        <taxon>Fungi</taxon>
        <taxon>Dikarya</taxon>
        <taxon>Ascomycota</taxon>
        <taxon>Pezizomycotina</taxon>
        <taxon>Sordariomycetes</taxon>
        <taxon>Sordariomycetidae</taxon>
        <taxon>Sordariales</taxon>
        <taxon>Chaetomiaceae</taxon>
        <taxon>Parathielavia</taxon>
    </lineage>
</organism>
<sequence length="159" mass="17387">MGSLGCRPGPLFVTPTGCSQGSLARLLPAPSTSGPYLELAKVPEQMLRSHHSGPSLSHSPVVTVSARWACWLTISQRPRQTASSLCLRARSKAIGLEQVHSFRDCPDPAGAASHAGLFSIPSLHWHRLRPFVCHGYIHQPVPRPWLEAGLRRLPRPPRD</sequence>
<gene>
    <name evidence="1" type="ORF">N658DRAFT_353211</name>
</gene>
<dbReference type="AlphaFoldDB" id="A0AAN6Q3G5"/>
<dbReference type="Proteomes" id="UP001305647">
    <property type="component" value="Unassembled WGS sequence"/>
</dbReference>